<dbReference type="Proteomes" id="UP000027064">
    <property type="component" value="Unassembled WGS sequence"/>
</dbReference>
<dbReference type="EMBL" id="JNCA01000023">
    <property type="protein sequence ID" value="KDN54390.1"/>
    <property type="molecule type" value="Genomic_DNA"/>
</dbReference>
<accession>A0A066WUS0</accession>
<sequence>MGVFLLGFDFFSIKKGFIFMNPFLLKPQFIEILVFLLSFL</sequence>
<organism evidence="1 2">
    <name type="scientific">Flavobacterium seoulense</name>
    <dbReference type="NCBI Taxonomy" id="1492738"/>
    <lineage>
        <taxon>Bacteria</taxon>
        <taxon>Pseudomonadati</taxon>
        <taxon>Bacteroidota</taxon>
        <taxon>Flavobacteriia</taxon>
        <taxon>Flavobacteriales</taxon>
        <taxon>Flavobacteriaceae</taxon>
        <taxon>Flavobacterium</taxon>
    </lineage>
</organism>
<dbReference type="AlphaFoldDB" id="A0A066WUS0"/>
<comment type="caution">
    <text evidence="1">The sequence shown here is derived from an EMBL/GenBank/DDBJ whole genome shotgun (WGS) entry which is preliminary data.</text>
</comment>
<keyword evidence="2" id="KW-1185">Reference proteome</keyword>
<gene>
    <name evidence="1" type="ORF">FEM21_25030</name>
</gene>
<name>A0A066WUS0_9FLAO</name>
<dbReference type="STRING" id="1492738.FEM21_25030"/>
<reference evidence="1 2" key="1">
    <citation type="submission" date="2014-05" db="EMBL/GenBank/DDBJ databases">
        <title>Genome Sequence of Flavobacterium sp. EM1321.</title>
        <authorList>
            <person name="Shin S.-K."/>
            <person name="Yi H."/>
        </authorList>
    </citation>
    <scope>NUCLEOTIDE SEQUENCE [LARGE SCALE GENOMIC DNA]</scope>
    <source>
        <strain evidence="1 2">EM1321</strain>
    </source>
</reference>
<evidence type="ECO:0000313" key="2">
    <source>
        <dbReference type="Proteomes" id="UP000027064"/>
    </source>
</evidence>
<protein>
    <submittedName>
        <fullName evidence="1">Uncharacterized protein</fullName>
    </submittedName>
</protein>
<evidence type="ECO:0000313" key="1">
    <source>
        <dbReference type="EMBL" id="KDN54390.1"/>
    </source>
</evidence>
<proteinExistence type="predicted"/>